<sequence length="335" mass="36343">MSGTSSSSTTSWSKEEEKAFETAIAMHWKEVEEEKEQEEEEEEKESSPSSSSSSSSKEQWEKIASMVPSKSMEELKRHFQMLLDDVAAIEAGHIPIPNYPADDNPTKDSHHVVSGSDKRLNGGSGFSAGLGGGGGGGHDSSTGKGGSRSEQERRKGIPWTEEEHRLFLLGLDKFGKGDWRSISRNFVISRTPTQVASHAQKYFIRLNSVNRDRRRSSIHDITSVANGEVSPHQVPPITGQQTNANQPSVPALGAPQQVKHRGGQPHVPGIGMYGAPMGHPVAAPPGHMGSAVGTPVMLPPGHHHHPHHPHPHPHHHPPPYVVPVAYPMAPPTMHQ</sequence>
<evidence type="ECO:0000313" key="10">
    <source>
        <dbReference type="EMBL" id="GMN57903.1"/>
    </source>
</evidence>
<dbReference type="SMART" id="SM00717">
    <property type="entry name" value="SANT"/>
    <property type="match status" value="2"/>
</dbReference>
<dbReference type="GO" id="GO:0003677">
    <property type="term" value="F:DNA binding"/>
    <property type="evidence" value="ECO:0007669"/>
    <property type="project" value="UniProtKB-KW"/>
</dbReference>
<feature type="compositionally biased region" description="Acidic residues" evidence="6">
    <location>
        <begin position="33"/>
        <end position="44"/>
    </location>
</feature>
<feature type="region of interest" description="Disordered" evidence="6">
    <location>
        <begin position="297"/>
        <end position="318"/>
    </location>
</feature>
<dbReference type="InterPro" id="IPR001005">
    <property type="entry name" value="SANT/Myb"/>
</dbReference>
<keyword evidence="11" id="KW-1185">Reference proteome</keyword>
<dbReference type="PROSITE" id="PS51293">
    <property type="entry name" value="SANT"/>
    <property type="match status" value="1"/>
</dbReference>
<dbReference type="Pfam" id="PF00249">
    <property type="entry name" value="Myb_DNA-binding"/>
    <property type="match status" value="1"/>
</dbReference>
<dbReference type="CDD" id="cd00167">
    <property type="entry name" value="SANT"/>
    <property type="match status" value="2"/>
</dbReference>
<keyword evidence="2" id="KW-0805">Transcription regulation</keyword>
<keyword evidence="4" id="KW-0804">Transcription</keyword>
<dbReference type="NCBIfam" id="TIGR01557">
    <property type="entry name" value="myb_SHAQKYF"/>
    <property type="match status" value="1"/>
</dbReference>
<evidence type="ECO:0000256" key="4">
    <source>
        <dbReference type="ARBA" id="ARBA00023163"/>
    </source>
</evidence>
<dbReference type="PROSITE" id="PS50090">
    <property type="entry name" value="MYB_LIKE"/>
    <property type="match status" value="2"/>
</dbReference>
<evidence type="ECO:0000313" key="11">
    <source>
        <dbReference type="Proteomes" id="UP001187192"/>
    </source>
</evidence>
<dbReference type="InterPro" id="IPR009057">
    <property type="entry name" value="Homeodomain-like_sf"/>
</dbReference>
<dbReference type="PANTHER" id="PTHR44042">
    <property type="entry name" value="DUPLICATED HOMEODOMAIN-LIKE SUPERFAMILY PROTEIN-RELATED"/>
    <property type="match status" value="1"/>
</dbReference>
<dbReference type="Gramene" id="FCD_00022532-RA">
    <property type="protein sequence ID" value="FCD_00022532-RA:cds"/>
    <property type="gene ID" value="FCD_00022532"/>
</dbReference>
<evidence type="ECO:0000256" key="5">
    <source>
        <dbReference type="ARBA" id="ARBA00023242"/>
    </source>
</evidence>
<dbReference type="SUPFAM" id="SSF46689">
    <property type="entry name" value="Homeodomain-like"/>
    <property type="match status" value="2"/>
</dbReference>
<name>A0AA88IUE7_FICCA</name>
<dbReference type="Proteomes" id="UP001187192">
    <property type="component" value="Unassembled WGS sequence"/>
</dbReference>
<keyword evidence="3" id="KW-0238">DNA-binding</keyword>
<evidence type="ECO:0008006" key="12">
    <source>
        <dbReference type="Google" id="ProtNLM"/>
    </source>
</evidence>
<comment type="subcellular location">
    <subcellularLocation>
        <location evidence="1">Nucleus</location>
    </subcellularLocation>
</comment>
<evidence type="ECO:0000259" key="7">
    <source>
        <dbReference type="PROSITE" id="PS50090"/>
    </source>
</evidence>
<evidence type="ECO:0000256" key="1">
    <source>
        <dbReference type="ARBA" id="ARBA00004123"/>
    </source>
</evidence>
<feature type="region of interest" description="Disordered" evidence="6">
    <location>
        <begin position="1"/>
        <end position="65"/>
    </location>
</feature>
<feature type="domain" description="HTH myb-type" evidence="9">
    <location>
        <begin position="151"/>
        <end position="207"/>
    </location>
</feature>
<evidence type="ECO:0000256" key="3">
    <source>
        <dbReference type="ARBA" id="ARBA00023125"/>
    </source>
</evidence>
<feature type="compositionally biased region" description="Basic residues" evidence="6">
    <location>
        <begin position="301"/>
        <end position="317"/>
    </location>
</feature>
<feature type="region of interest" description="Disordered" evidence="6">
    <location>
        <begin position="97"/>
        <end position="156"/>
    </location>
</feature>
<feature type="compositionally biased region" description="Basic and acidic residues" evidence="6">
    <location>
        <begin position="147"/>
        <end position="156"/>
    </location>
</feature>
<comment type="caution">
    <text evidence="10">The sequence shown here is derived from an EMBL/GenBank/DDBJ whole genome shotgun (WGS) entry which is preliminary data.</text>
</comment>
<dbReference type="EMBL" id="BTGU01000074">
    <property type="protein sequence ID" value="GMN57903.1"/>
    <property type="molecule type" value="Genomic_DNA"/>
</dbReference>
<evidence type="ECO:0000259" key="9">
    <source>
        <dbReference type="PROSITE" id="PS51294"/>
    </source>
</evidence>
<dbReference type="InterPro" id="IPR006447">
    <property type="entry name" value="Myb_dom_plants"/>
</dbReference>
<feature type="compositionally biased region" description="Basic and acidic residues" evidence="6">
    <location>
        <begin position="104"/>
        <end position="120"/>
    </location>
</feature>
<feature type="compositionally biased region" description="Low complexity" evidence="6">
    <location>
        <begin position="47"/>
        <end position="57"/>
    </location>
</feature>
<protein>
    <recommendedName>
        <fullName evidence="12">MYB transcription factor</fullName>
    </recommendedName>
</protein>
<accession>A0AA88IUE7</accession>
<dbReference type="InterPro" id="IPR017930">
    <property type="entry name" value="Myb_dom"/>
</dbReference>
<proteinExistence type="predicted"/>
<keyword evidence="5" id="KW-0539">Nucleus</keyword>
<dbReference type="AlphaFoldDB" id="A0AA88IUE7"/>
<reference evidence="10" key="1">
    <citation type="submission" date="2023-07" db="EMBL/GenBank/DDBJ databases">
        <title>draft genome sequence of fig (Ficus carica).</title>
        <authorList>
            <person name="Takahashi T."/>
            <person name="Nishimura K."/>
        </authorList>
    </citation>
    <scope>NUCLEOTIDE SEQUENCE</scope>
</reference>
<feature type="domain" description="Myb-like" evidence="7">
    <location>
        <begin position="4"/>
        <end position="83"/>
    </location>
</feature>
<dbReference type="GO" id="GO:0005634">
    <property type="term" value="C:nucleus"/>
    <property type="evidence" value="ECO:0007669"/>
    <property type="project" value="UniProtKB-SubCell"/>
</dbReference>
<dbReference type="FunFam" id="1.10.10.60:FF:000009">
    <property type="entry name" value="transcription factor MYB1R1"/>
    <property type="match status" value="1"/>
</dbReference>
<organism evidence="10 11">
    <name type="scientific">Ficus carica</name>
    <name type="common">Common fig</name>
    <dbReference type="NCBI Taxonomy" id="3494"/>
    <lineage>
        <taxon>Eukaryota</taxon>
        <taxon>Viridiplantae</taxon>
        <taxon>Streptophyta</taxon>
        <taxon>Embryophyta</taxon>
        <taxon>Tracheophyta</taxon>
        <taxon>Spermatophyta</taxon>
        <taxon>Magnoliopsida</taxon>
        <taxon>eudicotyledons</taxon>
        <taxon>Gunneridae</taxon>
        <taxon>Pentapetalae</taxon>
        <taxon>rosids</taxon>
        <taxon>fabids</taxon>
        <taxon>Rosales</taxon>
        <taxon>Moraceae</taxon>
        <taxon>Ficeae</taxon>
        <taxon>Ficus</taxon>
    </lineage>
</organism>
<evidence type="ECO:0000256" key="2">
    <source>
        <dbReference type="ARBA" id="ARBA00023015"/>
    </source>
</evidence>
<dbReference type="InterPro" id="IPR017884">
    <property type="entry name" value="SANT_dom"/>
</dbReference>
<gene>
    <name evidence="10" type="ORF">TIFTF001_027009</name>
</gene>
<feature type="compositionally biased region" description="Low complexity" evidence="6">
    <location>
        <begin position="1"/>
        <end position="12"/>
    </location>
</feature>
<dbReference type="Gene3D" id="1.10.10.60">
    <property type="entry name" value="Homeodomain-like"/>
    <property type="match status" value="2"/>
</dbReference>
<feature type="compositionally biased region" description="Gly residues" evidence="6">
    <location>
        <begin position="122"/>
        <end position="146"/>
    </location>
</feature>
<dbReference type="PANTHER" id="PTHR44042:SF67">
    <property type="entry name" value="MYB-LIKE PROTEIN I"/>
    <property type="match status" value="1"/>
</dbReference>
<dbReference type="FunFam" id="1.10.10.60:FF:000154">
    <property type="entry name" value="Transcription factor SRM1"/>
    <property type="match status" value="1"/>
</dbReference>
<feature type="domain" description="SANT" evidence="8">
    <location>
        <begin position="159"/>
        <end position="207"/>
    </location>
</feature>
<evidence type="ECO:0000259" key="8">
    <source>
        <dbReference type="PROSITE" id="PS51293"/>
    </source>
</evidence>
<dbReference type="PROSITE" id="PS51294">
    <property type="entry name" value="HTH_MYB"/>
    <property type="match status" value="1"/>
</dbReference>
<feature type="domain" description="Myb-like" evidence="7">
    <location>
        <begin position="151"/>
        <end position="203"/>
    </location>
</feature>
<evidence type="ECO:0000256" key="6">
    <source>
        <dbReference type="SAM" id="MobiDB-lite"/>
    </source>
</evidence>